<dbReference type="PANTHER" id="PTHR43649:SF31">
    <property type="entry name" value="SN-GLYCEROL-3-PHOSPHATE-BINDING PERIPLASMIC PROTEIN UGPB"/>
    <property type="match status" value="1"/>
</dbReference>
<evidence type="ECO:0000256" key="2">
    <source>
        <dbReference type="ARBA" id="ARBA00008520"/>
    </source>
</evidence>
<gene>
    <name evidence="6" type="ORF">SAMN04489714_1148</name>
</gene>
<organism evidence="6 7">
    <name type="scientific">Schaalia radingae</name>
    <dbReference type="NCBI Taxonomy" id="131110"/>
    <lineage>
        <taxon>Bacteria</taxon>
        <taxon>Bacillati</taxon>
        <taxon>Actinomycetota</taxon>
        <taxon>Actinomycetes</taxon>
        <taxon>Actinomycetales</taxon>
        <taxon>Actinomycetaceae</taxon>
        <taxon>Schaalia</taxon>
    </lineage>
</organism>
<dbReference type="Pfam" id="PF01547">
    <property type="entry name" value="SBP_bac_1"/>
    <property type="match status" value="1"/>
</dbReference>
<comment type="subcellular location">
    <subcellularLocation>
        <location evidence="1">Cell envelope</location>
    </subcellularLocation>
</comment>
<dbReference type="SUPFAM" id="SSF53850">
    <property type="entry name" value="Periplasmic binding protein-like II"/>
    <property type="match status" value="1"/>
</dbReference>
<keyword evidence="3" id="KW-0813">Transport</keyword>
<keyword evidence="4 5" id="KW-0732">Signal</keyword>
<dbReference type="CDD" id="cd13585">
    <property type="entry name" value="PBP2_TMBP_like"/>
    <property type="match status" value="1"/>
</dbReference>
<evidence type="ECO:0000256" key="3">
    <source>
        <dbReference type="ARBA" id="ARBA00022448"/>
    </source>
</evidence>
<reference evidence="6 7" key="1">
    <citation type="submission" date="2016-10" db="EMBL/GenBank/DDBJ databases">
        <authorList>
            <person name="Varghese N."/>
            <person name="Submissions S."/>
        </authorList>
    </citation>
    <scope>NUCLEOTIDE SEQUENCE [LARGE SCALE GENOMIC DNA]</scope>
    <source>
        <strain evidence="6 7">DSM 9169</strain>
    </source>
</reference>
<evidence type="ECO:0000256" key="5">
    <source>
        <dbReference type="SAM" id="SignalP"/>
    </source>
</evidence>
<evidence type="ECO:0000256" key="1">
    <source>
        <dbReference type="ARBA" id="ARBA00004196"/>
    </source>
</evidence>
<dbReference type="Gene3D" id="3.40.190.10">
    <property type="entry name" value="Periplasmic binding protein-like II"/>
    <property type="match status" value="1"/>
</dbReference>
<comment type="similarity">
    <text evidence="2">Belongs to the bacterial solute-binding protein 1 family.</text>
</comment>
<proteinExistence type="inferred from homology"/>
<feature type="chain" id="PRO_5046878490" evidence="5">
    <location>
        <begin position="21"/>
        <end position="454"/>
    </location>
</feature>
<protein>
    <submittedName>
        <fullName evidence="6">Carbohydrate ABC transporter substrate-binding protein, CUT1 family</fullName>
    </submittedName>
</protein>
<dbReference type="PANTHER" id="PTHR43649">
    <property type="entry name" value="ARABINOSE-BINDING PROTEIN-RELATED"/>
    <property type="match status" value="1"/>
</dbReference>
<name>A0ABY0V7J7_9ACTO</name>
<dbReference type="InterPro" id="IPR050490">
    <property type="entry name" value="Bact_solute-bd_prot1"/>
</dbReference>
<keyword evidence="7" id="KW-1185">Reference proteome</keyword>
<dbReference type="Proteomes" id="UP000198976">
    <property type="component" value="Chromosome I"/>
</dbReference>
<accession>A0ABY0V7J7</accession>
<dbReference type="PROSITE" id="PS51257">
    <property type="entry name" value="PROKAR_LIPOPROTEIN"/>
    <property type="match status" value="1"/>
</dbReference>
<feature type="signal peptide" evidence="5">
    <location>
        <begin position="1"/>
        <end position="20"/>
    </location>
</feature>
<sequence>MTHLRKPLLAGILGMALALAACSSGGSGQSGESGGTASNSGAATTVTLRLWDEGAAGAYEESLAAFHEQNPDIAVETSVVPWSDYFTKLRTDIAAGSMDDLFWINNSSYTSYAKSGNMVNIDEALGAEARDQWDANVVKAFTLDDTLWGVPQLSDAGIALYYNKTLLDEAGVTPDDLANAKWSPQGGDDTLINLLKKLTKDDSGNTADSADFNADSITQYGYNAAQDLQAIMLPFIGSNGGTFQNGDRFTFSDARTTQAMQYVVDLITKEHVAPSAADTNMDGEFTRNQFLQGNMAIFQSGLYNLATIAESADFEWGTALLPEGPAGRVSVTNGIVVAGNAKSENPEAVAEVLEWLGSQEGNEYIGKNGTNLPAVTAAQQVYFDFWKDKGIDIQPFFDVVADGAPTIDPPVGDNFTAASAAYTEVLNEVFQGRVPVAEGMKTADEKANAAMNGE</sequence>
<evidence type="ECO:0000256" key="4">
    <source>
        <dbReference type="ARBA" id="ARBA00022729"/>
    </source>
</evidence>
<evidence type="ECO:0000313" key="6">
    <source>
        <dbReference type="EMBL" id="SDT94849.1"/>
    </source>
</evidence>
<dbReference type="InterPro" id="IPR006059">
    <property type="entry name" value="SBP"/>
</dbReference>
<evidence type="ECO:0000313" key="7">
    <source>
        <dbReference type="Proteomes" id="UP000198976"/>
    </source>
</evidence>
<dbReference type="EMBL" id="LT629792">
    <property type="protein sequence ID" value="SDT94849.1"/>
    <property type="molecule type" value="Genomic_DNA"/>
</dbReference>
<dbReference type="RefSeq" id="WP_092648600.1">
    <property type="nucleotide sequence ID" value="NZ_LT629792.1"/>
</dbReference>